<dbReference type="PROSITE" id="PS01081">
    <property type="entry name" value="HTH_TETR_1"/>
    <property type="match status" value="1"/>
</dbReference>
<comment type="caution">
    <text evidence="7">The sequence shown here is derived from an EMBL/GenBank/DDBJ whole genome shotgun (WGS) entry which is preliminary data.</text>
</comment>
<evidence type="ECO:0000256" key="2">
    <source>
        <dbReference type="ARBA" id="ARBA00023125"/>
    </source>
</evidence>
<reference evidence="7 8" key="1">
    <citation type="submission" date="2018-06" db="EMBL/GenBank/DDBJ databases">
        <title>Phytoactinopolyspora halophila sp. nov., a novel halophilic actinomycete isolated from a saline soil in China.</title>
        <authorList>
            <person name="Tang S.-K."/>
        </authorList>
    </citation>
    <scope>NUCLEOTIDE SEQUENCE [LARGE SCALE GENOMIC DNA]</scope>
    <source>
        <strain evidence="7 8">YIM 96934</strain>
    </source>
</reference>
<dbReference type="Gene3D" id="1.10.357.10">
    <property type="entry name" value="Tetracycline Repressor, domain 2"/>
    <property type="match status" value="1"/>
</dbReference>
<dbReference type="PRINTS" id="PR00455">
    <property type="entry name" value="HTHTETR"/>
</dbReference>
<dbReference type="InterPro" id="IPR001647">
    <property type="entry name" value="HTH_TetR"/>
</dbReference>
<dbReference type="PANTHER" id="PTHR30055:SF234">
    <property type="entry name" value="HTH-TYPE TRANSCRIPTIONAL REGULATOR BETI"/>
    <property type="match status" value="1"/>
</dbReference>
<dbReference type="RefSeq" id="WP_112259994.1">
    <property type="nucleotide sequence ID" value="NZ_QMIG01000028.1"/>
</dbReference>
<keyword evidence="2 4" id="KW-0238">DNA-binding</keyword>
<keyword evidence="3" id="KW-0804">Transcription</keyword>
<dbReference type="InterPro" id="IPR009057">
    <property type="entry name" value="Homeodomain-like_sf"/>
</dbReference>
<accession>A0A329QD72</accession>
<evidence type="ECO:0000313" key="7">
    <source>
        <dbReference type="EMBL" id="RAW10227.1"/>
    </source>
</evidence>
<dbReference type="InterPro" id="IPR050109">
    <property type="entry name" value="HTH-type_TetR-like_transc_reg"/>
</dbReference>
<dbReference type="EMBL" id="QMIG01000028">
    <property type="protein sequence ID" value="RAW10227.1"/>
    <property type="molecule type" value="Genomic_DNA"/>
</dbReference>
<gene>
    <name evidence="7" type="ORF">DPM12_19275</name>
</gene>
<evidence type="ECO:0000259" key="6">
    <source>
        <dbReference type="PROSITE" id="PS50977"/>
    </source>
</evidence>
<dbReference type="GO" id="GO:0000976">
    <property type="term" value="F:transcription cis-regulatory region binding"/>
    <property type="evidence" value="ECO:0007669"/>
    <property type="project" value="TreeGrafter"/>
</dbReference>
<dbReference type="Proteomes" id="UP000250462">
    <property type="component" value="Unassembled WGS sequence"/>
</dbReference>
<feature type="region of interest" description="Disordered" evidence="5">
    <location>
        <begin position="185"/>
        <end position="208"/>
    </location>
</feature>
<dbReference type="SUPFAM" id="SSF46689">
    <property type="entry name" value="Homeodomain-like"/>
    <property type="match status" value="1"/>
</dbReference>
<dbReference type="GO" id="GO:0003700">
    <property type="term" value="F:DNA-binding transcription factor activity"/>
    <property type="evidence" value="ECO:0007669"/>
    <property type="project" value="TreeGrafter"/>
</dbReference>
<evidence type="ECO:0000256" key="1">
    <source>
        <dbReference type="ARBA" id="ARBA00023015"/>
    </source>
</evidence>
<keyword evidence="1" id="KW-0805">Transcription regulation</keyword>
<evidence type="ECO:0000256" key="4">
    <source>
        <dbReference type="PROSITE-ProRule" id="PRU00335"/>
    </source>
</evidence>
<feature type="DNA-binding region" description="H-T-H motif" evidence="4">
    <location>
        <begin position="37"/>
        <end position="56"/>
    </location>
</feature>
<feature type="compositionally biased region" description="Low complexity" evidence="5">
    <location>
        <begin position="195"/>
        <end position="208"/>
    </location>
</feature>
<organism evidence="7 8">
    <name type="scientific">Phytoactinopolyspora halophila</name>
    <dbReference type="NCBI Taxonomy" id="1981511"/>
    <lineage>
        <taxon>Bacteria</taxon>
        <taxon>Bacillati</taxon>
        <taxon>Actinomycetota</taxon>
        <taxon>Actinomycetes</taxon>
        <taxon>Jiangellales</taxon>
        <taxon>Jiangellaceae</taxon>
        <taxon>Phytoactinopolyspora</taxon>
    </lineage>
</organism>
<dbReference type="OrthoDB" id="3186364at2"/>
<proteinExistence type="predicted"/>
<dbReference type="AlphaFoldDB" id="A0A329QD72"/>
<protein>
    <submittedName>
        <fullName evidence="7">TetR/AcrR family transcriptional regulator</fullName>
    </submittedName>
</protein>
<dbReference type="PROSITE" id="PS50977">
    <property type="entry name" value="HTH_TETR_2"/>
    <property type="match status" value="1"/>
</dbReference>
<evidence type="ECO:0000313" key="8">
    <source>
        <dbReference type="Proteomes" id="UP000250462"/>
    </source>
</evidence>
<dbReference type="InterPro" id="IPR023772">
    <property type="entry name" value="DNA-bd_HTH_TetR-type_CS"/>
</dbReference>
<sequence>MEAEQPQRRDGRTRDTRERIHGIALELFVTQGFANTTMQDIADRLGLTKAALYYHFPTKRDLIRSILQPGIDDVEAFLSDTERETLSRREILERFFDLNYAHRTAFLALSLDPSGMAELEVENWIPRLAATFQRLLFGPDATNEDRIRAVIVANGLSRCATLFTDIPHDELRAKAVNVAMQTLTAPQTDTGSHPGAAAGAAETTGTPS</sequence>
<dbReference type="Pfam" id="PF00440">
    <property type="entry name" value="TetR_N"/>
    <property type="match status" value="1"/>
</dbReference>
<evidence type="ECO:0000256" key="3">
    <source>
        <dbReference type="ARBA" id="ARBA00023163"/>
    </source>
</evidence>
<dbReference type="PANTHER" id="PTHR30055">
    <property type="entry name" value="HTH-TYPE TRANSCRIPTIONAL REGULATOR RUTR"/>
    <property type="match status" value="1"/>
</dbReference>
<feature type="domain" description="HTH tetR-type" evidence="6">
    <location>
        <begin position="14"/>
        <end position="74"/>
    </location>
</feature>
<name>A0A329QD72_9ACTN</name>
<keyword evidence="8" id="KW-1185">Reference proteome</keyword>
<evidence type="ECO:0000256" key="5">
    <source>
        <dbReference type="SAM" id="MobiDB-lite"/>
    </source>
</evidence>